<dbReference type="InterPro" id="IPR006311">
    <property type="entry name" value="TAT_signal"/>
</dbReference>
<comment type="similarity">
    <text evidence="1">Belongs to the short-chain dehydrogenases/reductases (SDR) family.</text>
</comment>
<dbReference type="PANTHER" id="PTHR24321:SF8">
    <property type="entry name" value="ESTRADIOL 17-BETA-DEHYDROGENASE 8-RELATED"/>
    <property type="match status" value="1"/>
</dbReference>
<name>A0A1H5D6N2_9PSEU</name>
<keyword evidence="2" id="KW-0560">Oxidoreductase</keyword>
<evidence type="ECO:0000256" key="3">
    <source>
        <dbReference type="ARBA" id="ARBA00023027"/>
    </source>
</evidence>
<accession>A0A1H5D6N2</accession>
<dbReference type="AlphaFoldDB" id="A0A1H5D6N2"/>
<keyword evidence="7" id="KW-1185">Reference proteome</keyword>
<dbReference type="PRINTS" id="PR00080">
    <property type="entry name" value="SDRFAMILY"/>
</dbReference>
<dbReference type="Gene3D" id="3.40.50.720">
    <property type="entry name" value="NAD(P)-binding Rossmann-like Domain"/>
    <property type="match status" value="1"/>
</dbReference>
<gene>
    <name evidence="6" type="ORF">SAMN04489727_9187</name>
</gene>
<feature type="chain" id="PRO_5011553222" evidence="4">
    <location>
        <begin position="30"/>
        <end position="292"/>
    </location>
</feature>
<reference evidence="7" key="1">
    <citation type="submission" date="2016-10" db="EMBL/GenBank/DDBJ databases">
        <authorList>
            <person name="Varghese N."/>
            <person name="Submissions S."/>
        </authorList>
    </citation>
    <scope>NUCLEOTIDE SEQUENCE [LARGE SCALE GENOMIC DNA]</scope>
    <source>
        <strain evidence="7">DSM 44544</strain>
    </source>
</reference>
<feature type="domain" description="Ketoreductase" evidence="5">
    <location>
        <begin position="38"/>
        <end position="229"/>
    </location>
</feature>
<dbReference type="PROSITE" id="PS00061">
    <property type="entry name" value="ADH_SHORT"/>
    <property type="match status" value="1"/>
</dbReference>
<keyword evidence="4" id="KW-0732">Signal</keyword>
<dbReference type="Pfam" id="PF13561">
    <property type="entry name" value="adh_short_C2"/>
    <property type="match status" value="1"/>
</dbReference>
<dbReference type="GO" id="GO:0016491">
    <property type="term" value="F:oxidoreductase activity"/>
    <property type="evidence" value="ECO:0007669"/>
    <property type="project" value="UniProtKB-KW"/>
</dbReference>
<feature type="signal peptide" evidence="4">
    <location>
        <begin position="1"/>
        <end position="29"/>
    </location>
</feature>
<evidence type="ECO:0000256" key="2">
    <source>
        <dbReference type="ARBA" id="ARBA00023002"/>
    </source>
</evidence>
<evidence type="ECO:0000313" key="6">
    <source>
        <dbReference type="EMBL" id="SED74517.1"/>
    </source>
</evidence>
<keyword evidence="3" id="KW-0520">NAD</keyword>
<dbReference type="PROSITE" id="PS51318">
    <property type="entry name" value="TAT"/>
    <property type="match status" value="1"/>
</dbReference>
<dbReference type="EMBL" id="FNSO01000004">
    <property type="protein sequence ID" value="SED74517.1"/>
    <property type="molecule type" value="Genomic_DNA"/>
</dbReference>
<evidence type="ECO:0000256" key="1">
    <source>
        <dbReference type="ARBA" id="ARBA00006484"/>
    </source>
</evidence>
<dbReference type="FunFam" id="3.40.50.720:FF:000084">
    <property type="entry name" value="Short-chain dehydrogenase reductase"/>
    <property type="match status" value="1"/>
</dbReference>
<dbReference type="PANTHER" id="PTHR24321">
    <property type="entry name" value="DEHYDROGENASES, SHORT CHAIN"/>
    <property type="match status" value="1"/>
</dbReference>
<dbReference type="SMART" id="SM00822">
    <property type="entry name" value="PKS_KR"/>
    <property type="match status" value="1"/>
</dbReference>
<dbReference type="InterPro" id="IPR002347">
    <property type="entry name" value="SDR_fam"/>
</dbReference>
<dbReference type="InterPro" id="IPR036291">
    <property type="entry name" value="NAD(P)-bd_dom_sf"/>
</dbReference>
<evidence type="ECO:0000259" key="5">
    <source>
        <dbReference type="SMART" id="SM00822"/>
    </source>
</evidence>
<dbReference type="InterPro" id="IPR020904">
    <property type="entry name" value="Sc_DH/Rdtase_CS"/>
</dbReference>
<organism evidence="6 7">
    <name type="scientific">Amycolatopsis tolypomycina</name>
    <dbReference type="NCBI Taxonomy" id="208445"/>
    <lineage>
        <taxon>Bacteria</taxon>
        <taxon>Bacillati</taxon>
        <taxon>Actinomycetota</taxon>
        <taxon>Actinomycetes</taxon>
        <taxon>Pseudonocardiales</taxon>
        <taxon>Pseudonocardiaceae</taxon>
        <taxon>Amycolatopsis</taxon>
    </lineage>
</organism>
<dbReference type="SUPFAM" id="SSF51735">
    <property type="entry name" value="NAD(P)-binding Rossmann-fold domains"/>
    <property type="match status" value="1"/>
</dbReference>
<dbReference type="Proteomes" id="UP000199622">
    <property type="component" value="Unassembled WGS sequence"/>
</dbReference>
<dbReference type="OrthoDB" id="7064009at2"/>
<evidence type="ECO:0000313" key="7">
    <source>
        <dbReference type="Proteomes" id="UP000199622"/>
    </source>
</evidence>
<protein>
    <submittedName>
        <fullName evidence="6">NAD(P)-dependent dehydrogenase, short-chain alcohol dehydrogenase family</fullName>
    </submittedName>
</protein>
<dbReference type="STRING" id="208445.SAMN04489727_9187"/>
<evidence type="ECO:0000256" key="4">
    <source>
        <dbReference type="SAM" id="SignalP"/>
    </source>
</evidence>
<sequence length="292" mass="30489">MGKTVTRRAVLGGGAAGAAAVLAAPTASAAPGGRLEGKVVLITGATSGIGRAAALAFAAQGARVGFCGRRAELGREVERELRGRGFYVQADVREPAQVESFVDAVARRWGRLDIAFNNAGITIAKPVHEISIDEWENVQRTNARGVFLAMKYEIPHLLERGGVIICTASSQAGHTRPGHAAYTASKRAIQGIANAAALDYGANGIRVLTIDPGTTDTAFVRRPGIPDDQWAQFKRAWGPLNVHGLPRMAEPSEIAAAVLALASPDFSYLTGTSVVVDGGLGTGRPMTMPQLG</sequence>
<dbReference type="PRINTS" id="PR00081">
    <property type="entry name" value="GDHRDH"/>
</dbReference>
<dbReference type="InterPro" id="IPR057326">
    <property type="entry name" value="KR_dom"/>
</dbReference>
<proteinExistence type="inferred from homology"/>
<dbReference type="CDD" id="cd05233">
    <property type="entry name" value="SDR_c"/>
    <property type="match status" value="1"/>
</dbReference>